<proteinExistence type="predicted"/>
<dbReference type="AlphaFoldDB" id="A0A3P7M5V5"/>
<name>A0A3P7M5V5_CYLGO</name>
<feature type="compositionally biased region" description="Acidic residues" evidence="1">
    <location>
        <begin position="126"/>
        <end position="136"/>
    </location>
</feature>
<evidence type="ECO:0000256" key="1">
    <source>
        <dbReference type="SAM" id="MobiDB-lite"/>
    </source>
</evidence>
<sequence>MRAEAGQRRNVANRRRNDSMNSTQSEYVPQYYSFESIGSFDWSQEVESEYNAKHGDEHEENNDWEQDKSENRNIHNNSPANDYSHGDYSHPRPRRGLLRLPLGLRSDRDRDGHDSDHSSSIPGSIVEEDYEADDISSGDVTPTEDSGDERHWTRQSGFMYLAYFCGYSFYRFFAHFARWESSLFLSLCSESLNSFLIINWVAQSIVVVVESFTT</sequence>
<accession>A0A3P7M5V5</accession>
<gene>
    <name evidence="2" type="ORF">CGOC_LOCUS9910</name>
</gene>
<feature type="region of interest" description="Disordered" evidence="1">
    <location>
        <begin position="47"/>
        <end position="149"/>
    </location>
</feature>
<feature type="compositionally biased region" description="Basic and acidic residues" evidence="1">
    <location>
        <begin position="105"/>
        <end position="117"/>
    </location>
</feature>
<evidence type="ECO:0000313" key="2">
    <source>
        <dbReference type="EMBL" id="VDN24765.1"/>
    </source>
</evidence>
<protein>
    <submittedName>
        <fullName evidence="2">Uncharacterized protein</fullName>
    </submittedName>
</protein>
<dbReference type="OrthoDB" id="5865363at2759"/>
<feature type="region of interest" description="Disordered" evidence="1">
    <location>
        <begin position="1"/>
        <end position="29"/>
    </location>
</feature>
<keyword evidence="3" id="KW-1185">Reference proteome</keyword>
<dbReference type="EMBL" id="UYRV01108909">
    <property type="protein sequence ID" value="VDN24765.1"/>
    <property type="molecule type" value="Genomic_DNA"/>
</dbReference>
<reference evidence="2 3" key="1">
    <citation type="submission" date="2018-11" db="EMBL/GenBank/DDBJ databases">
        <authorList>
            <consortium name="Pathogen Informatics"/>
        </authorList>
    </citation>
    <scope>NUCLEOTIDE SEQUENCE [LARGE SCALE GENOMIC DNA]</scope>
</reference>
<dbReference type="Proteomes" id="UP000271889">
    <property type="component" value="Unassembled WGS sequence"/>
</dbReference>
<evidence type="ECO:0000313" key="3">
    <source>
        <dbReference type="Proteomes" id="UP000271889"/>
    </source>
</evidence>
<organism evidence="2 3">
    <name type="scientific">Cylicostephanus goldi</name>
    <name type="common">Nematode worm</name>
    <dbReference type="NCBI Taxonomy" id="71465"/>
    <lineage>
        <taxon>Eukaryota</taxon>
        <taxon>Metazoa</taxon>
        <taxon>Ecdysozoa</taxon>
        <taxon>Nematoda</taxon>
        <taxon>Chromadorea</taxon>
        <taxon>Rhabditida</taxon>
        <taxon>Rhabditina</taxon>
        <taxon>Rhabditomorpha</taxon>
        <taxon>Strongyloidea</taxon>
        <taxon>Strongylidae</taxon>
        <taxon>Cylicostephanus</taxon>
    </lineage>
</organism>